<dbReference type="PANTHER" id="PTHR42978">
    <property type="entry name" value="QUORUM-QUENCHING LACTONASE YTNP-RELATED-RELATED"/>
    <property type="match status" value="1"/>
</dbReference>
<evidence type="ECO:0000259" key="6">
    <source>
        <dbReference type="SMART" id="SM00849"/>
    </source>
</evidence>
<keyword evidence="5" id="KW-0862">Zinc</keyword>
<dbReference type="KEGG" id="afg:AFULGI_00017610"/>
<dbReference type="EMBL" id="CP006577">
    <property type="protein sequence ID" value="AIG98519.1"/>
    <property type="molecule type" value="Genomic_DNA"/>
</dbReference>
<evidence type="ECO:0000313" key="7">
    <source>
        <dbReference type="EMBL" id="AIG98519.1"/>
    </source>
</evidence>
<accession>A0A075WHE0</accession>
<dbReference type="Pfam" id="PF00753">
    <property type="entry name" value="Lactamase_B"/>
    <property type="match status" value="1"/>
</dbReference>
<dbReference type="InterPro" id="IPR036866">
    <property type="entry name" value="RibonucZ/Hydroxyglut_hydro"/>
</dbReference>
<proteinExistence type="inferred from homology"/>
<evidence type="ECO:0000256" key="2">
    <source>
        <dbReference type="ARBA" id="ARBA00007749"/>
    </source>
</evidence>
<dbReference type="AlphaFoldDB" id="A0A075WHE0"/>
<feature type="domain" description="Metallo-beta-lactamase" evidence="6">
    <location>
        <begin position="32"/>
        <end position="225"/>
    </location>
</feature>
<keyword evidence="3" id="KW-0479">Metal-binding</keyword>
<evidence type="ECO:0000256" key="5">
    <source>
        <dbReference type="ARBA" id="ARBA00022833"/>
    </source>
</evidence>
<protein>
    <submittedName>
        <fullName evidence="7">Zn-dependent hydrolase</fullName>
    </submittedName>
</protein>
<dbReference type="SMART" id="SM00849">
    <property type="entry name" value="Lactamase_B"/>
    <property type="match status" value="1"/>
</dbReference>
<dbReference type="InterPro" id="IPR051013">
    <property type="entry name" value="MBL_superfamily_lactonases"/>
</dbReference>
<dbReference type="PANTHER" id="PTHR42978:SF7">
    <property type="entry name" value="METALLO-HYDROLASE RV2300C-RELATED"/>
    <property type="match status" value="1"/>
</dbReference>
<dbReference type="RefSeq" id="WP_010879006.1">
    <property type="nucleotide sequence ID" value="NZ_CP006577.1"/>
</dbReference>
<sequence>MYKIMPLKVAEISVPLGVTIMMGDMRVMATGPVYVWVIDGGDEKIVVDSGVEEAKNGMFHGFPGKGGGEKGLREAMEKVNLKPEDVDKLIITHLHFDHAANAKLFTNARIYVQKREWESALNPPLHYRQTYDSSMLYPLEEMDLCLIDGDVEIAEGVKAVLLPGHTKGLQGVAVETEKGTYLLAADHFYTYFNFFPPKQPIQMTDTAGNTVEIPTSPLPFLPPGLHVDLSEWYESCFKALSVAKKANILPGHDPSLEGRVFP</sequence>
<dbReference type="SUPFAM" id="SSF56281">
    <property type="entry name" value="Metallo-hydrolase/oxidoreductase"/>
    <property type="match status" value="1"/>
</dbReference>
<keyword evidence="4 7" id="KW-0378">Hydrolase</keyword>
<evidence type="ECO:0000256" key="3">
    <source>
        <dbReference type="ARBA" id="ARBA00022723"/>
    </source>
</evidence>
<dbReference type="Gene3D" id="3.60.15.10">
    <property type="entry name" value="Ribonuclease Z/Hydroxyacylglutathione hydrolase-like"/>
    <property type="match status" value="1"/>
</dbReference>
<comment type="similarity">
    <text evidence="2">Belongs to the metallo-beta-lactamase superfamily.</text>
</comment>
<dbReference type="SMR" id="A0A075WHE0"/>
<dbReference type="InterPro" id="IPR001279">
    <property type="entry name" value="Metallo-B-lactamas"/>
</dbReference>
<dbReference type="GeneID" id="24795256"/>
<dbReference type="CDD" id="cd07729">
    <property type="entry name" value="AHL_lactonase_MBL-fold"/>
    <property type="match status" value="1"/>
</dbReference>
<dbReference type="GO" id="GO:0016787">
    <property type="term" value="F:hydrolase activity"/>
    <property type="evidence" value="ECO:0007669"/>
    <property type="project" value="UniProtKB-KW"/>
</dbReference>
<evidence type="ECO:0000313" key="8">
    <source>
        <dbReference type="Proteomes" id="UP000028501"/>
    </source>
</evidence>
<name>A0A075WHE0_ARCFL</name>
<dbReference type="HOGENOM" id="CLU_030571_3_3_2"/>
<evidence type="ECO:0000256" key="4">
    <source>
        <dbReference type="ARBA" id="ARBA00022801"/>
    </source>
</evidence>
<reference evidence="7 8" key="1">
    <citation type="submission" date="2013-07" db="EMBL/GenBank/DDBJ databases">
        <title>Genome of Archaeoglobus fulgidus.</title>
        <authorList>
            <person name="Fiebig A."/>
            <person name="Birkeland N.-K."/>
        </authorList>
    </citation>
    <scope>NUCLEOTIDE SEQUENCE [LARGE SCALE GENOMIC DNA]</scope>
    <source>
        <strain evidence="7 8">DSM 8774</strain>
    </source>
</reference>
<comment type="cofactor">
    <cofactor evidence="1">
        <name>Zn(2+)</name>
        <dbReference type="ChEBI" id="CHEBI:29105"/>
    </cofactor>
</comment>
<evidence type="ECO:0000256" key="1">
    <source>
        <dbReference type="ARBA" id="ARBA00001947"/>
    </source>
</evidence>
<dbReference type="GO" id="GO:0046872">
    <property type="term" value="F:metal ion binding"/>
    <property type="evidence" value="ECO:0007669"/>
    <property type="project" value="UniProtKB-KW"/>
</dbReference>
<gene>
    <name evidence="7" type="ORF">AFULGI_00017610</name>
</gene>
<dbReference type="Proteomes" id="UP000028501">
    <property type="component" value="Chromosome"/>
</dbReference>
<organism evidence="7 8">
    <name type="scientific">Archaeoglobus fulgidus DSM 8774</name>
    <dbReference type="NCBI Taxonomy" id="1344584"/>
    <lineage>
        <taxon>Archaea</taxon>
        <taxon>Methanobacteriati</taxon>
        <taxon>Methanobacteriota</taxon>
        <taxon>Archaeoglobi</taxon>
        <taxon>Archaeoglobales</taxon>
        <taxon>Archaeoglobaceae</taxon>
        <taxon>Archaeoglobus</taxon>
    </lineage>
</organism>